<dbReference type="Gene3D" id="3.90.480.20">
    <property type="match status" value="1"/>
</dbReference>
<keyword evidence="4" id="KW-0560">Oxidoreductase</keyword>
<dbReference type="GO" id="GO:0051539">
    <property type="term" value="F:4 iron, 4 sulfur cluster binding"/>
    <property type="evidence" value="ECO:0007669"/>
    <property type="project" value="UniProtKB-KW"/>
</dbReference>
<evidence type="ECO:0000256" key="3">
    <source>
        <dbReference type="ARBA" id="ARBA00022723"/>
    </source>
</evidence>
<gene>
    <name evidence="9" type="ORF">MAA8898_01103</name>
</gene>
<keyword evidence="2" id="KW-0349">Heme</keyword>
<dbReference type="InterPro" id="IPR006066">
    <property type="entry name" value="NO2/SO3_Rdtase_FeS/sirohaem_BS"/>
</dbReference>
<dbReference type="InterPro" id="IPR005117">
    <property type="entry name" value="NiRdtase/SiRdtase_haem-b_fer"/>
</dbReference>
<dbReference type="Proteomes" id="UP000207598">
    <property type="component" value="Unassembled WGS sequence"/>
</dbReference>
<evidence type="ECO:0000259" key="8">
    <source>
        <dbReference type="Pfam" id="PF03460"/>
    </source>
</evidence>
<protein>
    <submittedName>
        <fullName evidence="9">Ferredoxin-nitrite reductase</fullName>
    </submittedName>
</protein>
<evidence type="ECO:0000256" key="6">
    <source>
        <dbReference type="ARBA" id="ARBA00023014"/>
    </source>
</evidence>
<accession>A0A238K2A1</accession>
<evidence type="ECO:0000256" key="5">
    <source>
        <dbReference type="ARBA" id="ARBA00023004"/>
    </source>
</evidence>
<evidence type="ECO:0000313" key="10">
    <source>
        <dbReference type="Proteomes" id="UP000207598"/>
    </source>
</evidence>
<feature type="compositionally biased region" description="Pro residues" evidence="7">
    <location>
        <begin position="223"/>
        <end position="234"/>
    </location>
</feature>
<dbReference type="PROSITE" id="PS00365">
    <property type="entry name" value="NIR_SIR"/>
    <property type="match status" value="1"/>
</dbReference>
<dbReference type="PANTHER" id="PTHR32439">
    <property type="entry name" value="FERREDOXIN--NITRITE REDUCTASE, CHLOROPLASTIC"/>
    <property type="match status" value="1"/>
</dbReference>
<feature type="region of interest" description="Disordered" evidence="7">
    <location>
        <begin position="364"/>
        <end position="384"/>
    </location>
</feature>
<dbReference type="Gene3D" id="3.30.413.10">
    <property type="entry name" value="Sulfite Reductase Hemoprotein, domain 1"/>
    <property type="match status" value="1"/>
</dbReference>
<dbReference type="Pfam" id="PF03460">
    <property type="entry name" value="NIR_SIR_ferr"/>
    <property type="match status" value="1"/>
</dbReference>
<evidence type="ECO:0000256" key="1">
    <source>
        <dbReference type="ARBA" id="ARBA00022485"/>
    </source>
</evidence>
<feature type="domain" description="Nitrite/Sulfite reductase ferredoxin-like" evidence="8">
    <location>
        <begin position="16"/>
        <end position="81"/>
    </location>
</feature>
<dbReference type="InterPro" id="IPR045854">
    <property type="entry name" value="NO2/SO3_Rdtase_4Fe4S_sf"/>
</dbReference>
<name>A0A238K2A1_9RHOB</name>
<proteinExistence type="predicted"/>
<dbReference type="InterPro" id="IPR036136">
    <property type="entry name" value="Nit/Sulf_reduc_fer-like_dom_sf"/>
</dbReference>
<dbReference type="GO" id="GO:0016491">
    <property type="term" value="F:oxidoreductase activity"/>
    <property type="evidence" value="ECO:0007669"/>
    <property type="project" value="UniProtKB-KW"/>
</dbReference>
<dbReference type="SUPFAM" id="SSF55124">
    <property type="entry name" value="Nitrite/Sulfite reductase N-terminal domain-like"/>
    <property type="match status" value="1"/>
</dbReference>
<feature type="region of interest" description="Disordered" evidence="7">
    <location>
        <begin position="215"/>
        <end position="234"/>
    </location>
</feature>
<keyword evidence="10" id="KW-1185">Reference proteome</keyword>
<evidence type="ECO:0000256" key="2">
    <source>
        <dbReference type="ARBA" id="ARBA00022617"/>
    </source>
</evidence>
<dbReference type="GO" id="GO:0020037">
    <property type="term" value="F:heme binding"/>
    <property type="evidence" value="ECO:0007669"/>
    <property type="project" value="InterPro"/>
</dbReference>
<keyword evidence="1" id="KW-0004">4Fe-4S</keyword>
<dbReference type="RefSeq" id="WP_094019948.1">
    <property type="nucleotide sequence ID" value="NZ_FXYF01000002.1"/>
</dbReference>
<dbReference type="SUPFAM" id="SSF56014">
    <property type="entry name" value="Nitrite and sulphite reductase 4Fe-4S domain-like"/>
    <property type="match status" value="1"/>
</dbReference>
<keyword evidence="3" id="KW-0479">Metal-binding</keyword>
<dbReference type="NCBIfam" id="TIGR02435">
    <property type="entry name" value="CobG"/>
    <property type="match status" value="1"/>
</dbReference>
<dbReference type="PANTHER" id="PTHR32439:SF9">
    <property type="entry name" value="BLR3264 PROTEIN"/>
    <property type="match status" value="1"/>
</dbReference>
<dbReference type="InterPro" id="IPR051329">
    <property type="entry name" value="NIR_SIR_4Fe-4S"/>
</dbReference>
<organism evidence="9 10">
    <name type="scientific">Maliponia aquimaris</name>
    <dbReference type="NCBI Taxonomy" id="1673631"/>
    <lineage>
        <taxon>Bacteria</taxon>
        <taxon>Pseudomonadati</taxon>
        <taxon>Pseudomonadota</taxon>
        <taxon>Alphaproteobacteria</taxon>
        <taxon>Rhodobacterales</taxon>
        <taxon>Paracoccaceae</taxon>
        <taxon>Maliponia</taxon>
    </lineage>
</organism>
<keyword evidence="5" id="KW-0408">Iron</keyword>
<evidence type="ECO:0000256" key="4">
    <source>
        <dbReference type="ARBA" id="ARBA00023002"/>
    </source>
</evidence>
<evidence type="ECO:0000313" key="9">
    <source>
        <dbReference type="EMBL" id="SMX36903.1"/>
    </source>
</evidence>
<sequence>MSAPEVRGWCPGAWRPMMSGDGLVVRVRPMLGRISAAQALGLADLAERYGSGGIEVTARANLQLRGVSEDNFPKVIAGLDALGLLPGSAETEARRNLVLDPFLPEGHMAEGWARALFDALASEVFARLPGKFGFVIDPGPCLRRLAGISGDIRIEAGATGLILRADGCAAGLAVTPDTATDAALGLCRWFLDSGGVGADGRGRMARHLASGAALPQALRGDGPPAPAAPDPQPGPTVSGLCVAAAFGQFTADALRHLAAQDRTLRVTPFRMLFVPDVPDIPAHPDLILDPADPILRIEACTGAPGCPQASVTTRDVARRLAPQVPEAARWHVSGCAKGCAFPRAADLTLVGRAGAFDLVTGGTPWDDPLRRGLPPMDLNDSFRP</sequence>
<dbReference type="InterPro" id="IPR012798">
    <property type="entry name" value="Cbl_synth_CobG-like"/>
</dbReference>
<dbReference type="EMBL" id="FXYF01000002">
    <property type="protein sequence ID" value="SMX36903.1"/>
    <property type="molecule type" value="Genomic_DNA"/>
</dbReference>
<reference evidence="9 10" key="1">
    <citation type="submission" date="2017-05" db="EMBL/GenBank/DDBJ databases">
        <authorList>
            <person name="Song R."/>
            <person name="Chenine A.L."/>
            <person name="Ruprecht R.M."/>
        </authorList>
    </citation>
    <scope>NUCLEOTIDE SEQUENCE [LARGE SCALE GENOMIC DNA]</scope>
    <source>
        <strain evidence="9 10">CECT 8898</strain>
    </source>
</reference>
<dbReference type="AlphaFoldDB" id="A0A238K2A1"/>
<dbReference type="OrthoDB" id="7459360at2"/>
<dbReference type="GO" id="GO:0046872">
    <property type="term" value="F:metal ion binding"/>
    <property type="evidence" value="ECO:0007669"/>
    <property type="project" value="UniProtKB-KW"/>
</dbReference>
<keyword evidence="6" id="KW-0411">Iron-sulfur</keyword>
<evidence type="ECO:0000256" key="7">
    <source>
        <dbReference type="SAM" id="MobiDB-lite"/>
    </source>
</evidence>